<accession>Q4THJ9</accession>
<gene>
    <name evidence="1" type="ORF">GSTENG00000524001</name>
</gene>
<reference evidence="1" key="1">
    <citation type="journal article" date="2004" name="Nature">
        <title>Genome duplication in the teleost fish Tetraodon nigroviridis reveals the early vertebrate proto-karyotype.</title>
        <authorList>
            <person name="Jaillon O."/>
            <person name="Aury J.-M."/>
            <person name="Brunet F."/>
            <person name="Petit J.-L."/>
            <person name="Stange-Thomann N."/>
            <person name="Mauceli E."/>
            <person name="Bouneau L."/>
            <person name="Fischer C."/>
            <person name="Ozouf-Costaz C."/>
            <person name="Bernot A."/>
            <person name="Nicaud S."/>
            <person name="Jaffe D."/>
            <person name="Fisher S."/>
            <person name="Lutfalla G."/>
            <person name="Dossat C."/>
            <person name="Segurens B."/>
            <person name="Dasilva C."/>
            <person name="Salanoubat M."/>
            <person name="Levy M."/>
            <person name="Boudet N."/>
            <person name="Castellano S."/>
            <person name="Anthouard V."/>
            <person name="Jubin C."/>
            <person name="Castelli V."/>
            <person name="Katinka M."/>
            <person name="Vacherie B."/>
            <person name="Biemont C."/>
            <person name="Skalli Z."/>
            <person name="Cattolico L."/>
            <person name="Poulain J."/>
            <person name="De Berardinis V."/>
            <person name="Cruaud C."/>
            <person name="Duprat S."/>
            <person name="Brottier P."/>
            <person name="Coutanceau J.-P."/>
            <person name="Gouzy J."/>
            <person name="Parra G."/>
            <person name="Lardier G."/>
            <person name="Chapple C."/>
            <person name="McKernan K.J."/>
            <person name="McEwan P."/>
            <person name="Bosak S."/>
            <person name="Kellis M."/>
            <person name="Volff J.-N."/>
            <person name="Guigo R."/>
            <person name="Zody M.C."/>
            <person name="Mesirov J."/>
            <person name="Lindblad-Toh K."/>
            <person name="Birren B."/>
            <person name="Nusbaum C."/>
            <person name="Kahn D."/>
            <person name="Robinson-Rechavi M."/>
            <person name="Laudet V."/>
            <person name="Schachter V."/>
            <person name="Quetier F."/>
            <person name="Saurin W."/>
            <person name="Scarpelli C."/>
            <person name="Wincker P."/>
            <person name="Lander E.S."/>
            <person name="Weissenbach J."/>
            <person name="Roest Crollius H."/>
        </authorList>
    </citation>
    <scope>NUCLEOTIDE SEQUENCE [LARGE SCALE GENOMIC DNA]</scope>
</reference>
<feature type="non-terminal residue" evidence="1">
    <location>
        <position position="1"/>
    </location>
</feature>
<proteinExistence type="predicted"/>
<protein>
    <submittedName>
        <fullName evidence="1">(spotted green pufferfish) hypothetical protein</fullName>
    </submittedName>
</protein>
<comment type="caution">
    <text evidence="1">The sequence shown here is derived from an EMBL/GenBank/DDBJ whole genome shotgun (WGS) entry which is preliminary data.</text>
</comment>
<name>Q4THJ9_TETNG</name>
<dbReference type="AlphaFoldDB" id="Q4THJ9"/>
<dbReference type="EMBL" id="CAAE01002889">
    <property type="protein sequence ID" value="CAF87633.1"/>
    <property type="molecule type" value="Genomic_DNA"/>
</dbReference>
<organism evidence="1">
    <name type="scientific">Tetraodon nigroviridis</name>
    <name type="common">Spotted green pufferfish</name>
    <name type="synonym">Chelonodon nigroviridis</name>
    <dbReference type="NCBI Taxonomy" id="99883"/>
    <lineage>
        <taxon>Eukaryota</taxon>
        <taxon>Metazoa</taxon>
        <taxon>Chordata</taxon>
        <taxon>Craniata</taxon>
        <taxon>Vertebrata</taxon>
        <taxon>Euteleostomi</taxon>
        <taxon>Actinopterygii</taxon>
        <taxon>Neopterygii</taxon>
        <taxon>Teleostei</taxon>
        <taxon>Neoteleostei</taxon>
        <taxon>Acanthomorphata</taxon>
        <taxon>Eupercaria</taxon>
        <taxon>Tetraodontiformes</taxon>
        <taxon>Tetradontoidea</taxon>
        <taxon>Tetraodontidae</taxon>
        <taxon>Tetraodon</taxon>
    </lineage>
</organism>
<sequence length="62" mass="6604">AEGVVTAEGADMYRQAAGITLLRKICVGCADRERRLETSWSPPIPELLFRCLTAAGTPGVKG</sequence>
<evidence type="ECO:0000313" key="1">
    <source>
        <dbReference type="EMBL" id="CAF87633.1"/>
    </source>
</evidence>
<dbReference type="KEGG" id="tng:GSTEN00000524G001"/>
<reference evidence="1" key="2">
    <citation type="submission" date="2004-02" db="EMBL/GenBank/DDBJ databases">
        <authorList>
            <consortium name="Genoscope"/>
            <consortium name="Whitehead Institute Centre for Genome Research"/>
        </authorList>
    </citation>
    <scope>NUCLEOTIDE SEQUENCE</scope>
</reference>